<dbReference type="Gene3D" id="3.40.50.2000">
    <property type="entry name" value="Glycogen Phosphorylase B"/>
    <property type="match status" value="1"/>
</dbReference>
<sequence>MRLPCPRSYLHLERIEDTFSRQDASLDIIAILRPIRDVEHSWYTRANNKDDNSWDRGQYGVFPYIEMMILVWRLVSLREPERCLIISYESFISSSDRRLVLSSLCDFLTLNSSAEMNSMMERSYKETTDVINKERAPHPNEFKTSSVFFDNVIKIVNNLKVGNLSEIVEPLNVEFNALLADEVFFNEVKLYLKAVSCSDIAEYARKINKHYYNSLVNFAPKFASELKSIVEEAGESGVLCERFYDFTDLVGFYLHAGVITGIQRVQLEALRAVAMTEKSAHQLSALYYDSQYGYVVVSLHEFVLLFKEDNALTQRLNTFKLSIATRPTASFSANSVIYFLGATWGIPGLYSELKRLKNEGVRLVFYMHDLLPLQSPEFFEDTHCYSIKHWLLNCLAVADGLICNSEETKQAVLSHTNYQNSVTVADLNIRPAFLSQDTQQLDFDYIEQVGLKPQGFVLMVGTIEPRKNHLTALHVWQTLSQRLGTSCPKLVIVGKTGWMASARAVTQIIEAEGTRFNVVHLQNVSDSQLKALYENCLFSLYLSRCEGWGLPVTESLAAGAVCVVGKNSSAKEAKQSLTITVDERSESEILNTISNLISDKADIPHQIQE</sequence>
<evidence type="ECO:0000313" key="3">
    <source>
        <dbReference type="Proteomes" id="UP000238949"/>
    </source>
</evidence>
<dbReference type="Proteomes" id="UP000238949">
    <property type="component" value="Unassembled WGS sequence"/>
</dbReference>
<comment type="caution">
    <text evidence="2">The sequence shown here is derived from an EMBL/GenBank/DDBJ whole genome shotgun (WGS) entry which is preliminary data.</text>
</comment>
<dbReference type="RefSeq" id="WP_105934141.1">
    <property type="nucleotide sequence ID" value="NZ_PVNP01000072.1"/>
</dbReference>
<accession>A0A2S9VCD1</accession>
<dbReference type="EMBL" id="PVNP01000072">
    <property type="protein sequence ID" value="PRO74086.1"/>
    <property type="molecule type" value="Genomic_DNA"/>
</dbReference>
<dbReference type="AlphaFoldDB" id="A0A2S9VCD1"/>
<reference evidence="3" key="1">
    <citation type="journal article" date="2020" name="Int. J. Syst. Evol. Microbiol.">
        <title>Alteromonas alba sp. nov., a marine bacterium isolated from the seawater of the West Pacific Ocean.</title>
        <authorList>
            <person name="Sun C."/>
            <person name="Wu Y.-H."/>
            <person name="Xamxidin M."/>
            <person name="Cheng H."/>
            <person name="Xu X.-W."/>
        </authorList>
    </citation>
    <scope>NUCLEOTIDE SEQUENCE [LARGE SCALE GENOMIC DNA]</scope>
    <source>
        <strain evidence="3">190</strain>
    </source>
</reference>
<protein>
    <recommendedName>
        <fullName evidence="1">Glycosyl transferase family 1 domain-containing protein</fullName>
    </recommendedName>
</protein>
<name>A0A2S9VCD1_9ALTE</name>
<gene>
    <name evidence="2" type="ORF">C6Y40_08105</name>
</gene>
<dbReference type="SUPFAM" id="SSF52540">
    <property type="entry name" value="P-loop containing nucleoside triphosphate hydrolases"/>
    <property type="match status" value="1"/>
</dbReference>
<dbReference type="InterPro" id="IPR027417">
    <property type="entry name" value="P-loop_NTPase"/>
</dbReference>
<dbReference type="PANTHER" id="PTHR46401">
    <property type="entry name" value="GLYCOSYLTRANSFERASE WBBK-RELATED"/>
    <property type="match status" value="1"/>
</dbReference>
<dbReference type="CDD" id="cd03809">
    <property type="entry name" value="GT4_MtfB-like"/>
    <property type="match status" value="1"/>
</dbReference>
<evidence type="ECO:0000313" key="2">
    <source>
        <dbReference type="EMBL" id="PRO74086.1"/>
    </source>
</evidence>
<feature type="domain" description="Glycosyl transferase family 1" evidence="1">
    <location>
        <begin position="452"/>
        <end position="604"/>
    </location>
</feature>
<keyword evidence="3" id="KW-1185">Reference proteome</keyword>
<dbReference type="PANTHER" id="PTHR46401:SF8">
    <property type="entry name" value="BLL6006 PROTEIN"/>
    <property type="match status" value="1"/>
</dbReference>
<proteinExistence type="predicted"/>
<organism evidence="2 3">
    <name type="scientific">Alteromonas alba</name>
    <dbReference type="NCBI Taxonomy" id="2079529"/>
    <lineage>
        <taxon>Bacteria</taxon>
        <taxon>Pseudomonadati</taxon>
        <taxon>Pseudomonadota</taxon>
        <taxon>Gammaproteobacteria</taxon>
        <taxon>Alteromonadales</taxon>
        <taxon>Alteromonadaceae</taxon>
        <taxon>Alteromonas/Salinimonas group</taxon>
        <taxon>Alteromonas</taxon>
    </lineage>
</organism>
<dbReference type="Gene3D" id="3.40.50.300">
    <property type="entry name" value="P-loop containing nucleotide triphosphate hydrolases"/>
    <property type="match status" value="1"/>
</dbReference>
<dbReference type="GO" id="GO:0016757">
    <property type="term" value="F:glycosyltransferase activity"/>
    <property type="evidence" value="ECO:0007669"/>
    <property type="project" value="InterPro"/>
</dbReference>
<evidence type="ECO:0000259" key="1">
    <source>
        <dbReference type="Pfam" id="PF00534"/>
    </source>
</evidence>
<dbReference type="OrthoDB" id="9795746at2"/>
<dbReference type="Pfam" id="PF00534">
    <property type="entry name" value="Glycos_transf_1"/>
    <property type="match status" value="1"/>
</dbReference>
<dbReference type="InterPro" id="IPR001296">
    <property type="entry name" value="Glyco_trans_1"/>
</dbReference>
<dbReference type="SUPFAM" id="SSF53756">
    <property type="entry name" value="UDP-Glycosyltransferase/glycogen phosphorylase"/>
    <property type="match status" value="1"/>
</dbReference>